<proteinExistence type="predicted"/>
<sequence length="1808" mass="191235">MAEEPEDRLIRLEEEIEGPRGGTKDFYFCIIGESVPLKPLDSSFDLQNPPSRPLAVSERFGVLFLAHSEGFFVAKTQDVIGLAKEIEEKGKGPCVQNSSVVDVQIGRVSILTLSGDSSTLAATVGGEIHLFSVPSLLEKEQDPSFSCSIKKSGIVKDLKWQKNAEESFVVLSSHGSLYHGHLKDQLKDVMNNVDAVDWSVEGDFIAIARKNTLSILSSNFEEQLSMLLLFQPWTSDADSECTIKVDSIEWVRDDSIIIGCFRVNEDDIEEDYLVQVITSKECKFTEKASKPVVFSFPDLFEAFVDDILPTGSGPYLLSSYLDHWGFVLVANKKNVDDHVRLLKWSEDDNTREVVFLEFRNDKYTPRILLQENGNDNLLLGFGVDKVSVYEKVNIQVELQTIELSPRCIVLCLTCEGKLIMYHVARISEPSDLPQSSLLPTNDYNAEKERLSTNALLENELPATTSRPKDDIDGLVSNDKLKQITAEASILDTGKELTSIGNKDICEIRRRDSMPPGRKEQSGGGSLFGFGAGQLNFNQLPVESPQVQGPGLAVRDDAKPGMQELHLSLTGKGASTTSMVDSISSEAMASRQASARSVVKSSEAGEGPFSFNKTEGVSYGSPAIRKSVAADGFSAKSSALVSGGSVPSNPQDKAEVGLRNKSLSFSSNNRLSADLPSGANLKGSSRASSSLMFSYTAAQNEGVAAPWTKTGNAETVPTVRSSVVMEQESSTVDKPVYSRVQPSLDNVRTSKSPQMLDPEPALSKEFYNVKDMTKELDTLLSFIEREGGFRDACTVFQQSSLLALEEGLQNLSALSCICRNKVEQQLMEIQELRNKMLQVSARQLYMEGIVRQASNGQYWGIWNRQKLSPEFELKRQQILNANQNLTKQLIELERHFNSVEINRFGESGRVPPGRRAFHNSIGSSRHIQSLHSVYNTLNSQLAAAEQLSQCLSKQMAMLNINSPSVKRASVTTELFESIGLAYEADAFQSPDTRRIGLASDSGKRISPLTVTSSNEHPRRSTLSALKGSEPETTRRRRDSLDKNWASFEPQKTTVKRMPQQERLRVNADNPFRKTKKEFDSQMEALAIIQQKSNGSPVSSSSMSSTGKFQSHAYAQGNQEKPLNQAFESQSGSLFKWAKELSGSSQTLVSKSHSNQEMQRSTQPSTLMAPSPPLFSNAQSNAKFDSPNWASIGVARLGSQSSRTANSVSIPKTVSNFHLGTSIPMSTSSIFSSSISPMKATLTVEANDQASKNLSTGEDNLAKTLPGNMKQEAFSPQGLSASSKESNISSLSSLSAIQFPDASQSTAQIEKITSRIQSTEAASTIAPRSRASVSTSSLPFPFSAAHTLSSVSTSTAPSLAPTILSAAPFGGSSFKTNSIAETNQATSVSASTSVASSQSSLSSNHSQKLLFSPPHTSPADRERSAPSLPNEANSLSEQTPSQEPVIEVSSHMSSVSSKLELATSQTIASNASVGLAFDKKPSLVPATSGSVFPALSNTPPKTQADIAPPVSITATETNGDYLDTVSQEDEMEEEAPVTSNVLNFGALGGFGLGSTPPPSAPKTNPFGGAIVAANTSIASPSFTLTATPGELFRPPSLNLPSAQSVQPPQSMSSVAFSGGGSSGFSGFGHPAQIGAGQQALGSVLGAFGQSRQLGAGGQGFGFASAGAFNGGGFSTAATGGGFASLASKSGGFASAPTGGGFAAVAPTGGGFAGAATGGGFAGAATGGGFAALASSGGGFSGAGAGGFAAVAPASGGFAGAASTGGGFGGGGLPGGGFGGFSSNQGGGFSAFSGNSAAGRAPADILTQMRK</sequence>
<feature type="region of interest" description="Disordered" evidence="2">
    <location>
        <begin position="1396"/>
        <end position="1449"/>
    </location>
</feature>
<keyword evidence="3" id="KW-1185">Reference proteome</keyword>
<keyword evidence="1" id="KW-0175">Coiled coil</keyword>
<dbReference type="GO" id="GO:0006405">
    <property type="term" value="P:RNA export from nucleus"/>
    <property type="evidence" value="ECO:0007669"/>
    <property type="project" value="InterPro"/>
</dbReference>
<gene>
    <name evidence="4" type="primary">LOC105057283</name>
</gene>
<dbReference type="GeneID" id="105057283"/>
<evidence type="ECO:0000256" key="1">
    <source>
        <dbReference type="SAM" id="Coils"/>
    </source>
</evidence>
<evidence type="ECO:0000313" key="4">
    <source>
        <dbReference type="RefSeq" id="XP_010938158.1"/>
    </source>
</evidence>
<dbReference type="PANTHER" id="PTHR34418">
    <property type="entry name" value="NUCLEAR PORE COMPLEX PROTEIN NUP214 ISOFORM X1"/>
    <property type="match status" value="1"/>
</dbReference>
<dbReference type="Proteomes" id="UP000504607">
    <property type="component" value="Chromosome 14"/>
</dbReference>
<feature type="region of interest" description="Disordered" evidence="2">
    <location>
        <begin position="994"/>
        <end position="1072"/>
    </location>
</feature>
<dbReference type="KEGG" id="egu:105057283"/>
<feature type="compositionally biased region" description="Polar residues" evidence="2">
    <location>
        <begin position="1428"/>
        <end position="1440"/>
    </location>
</feature>
<name>A0A6I9S635_ELAGV</name>
<evidence type="ECO:0000256" key="2">
    <source>
        <dbReference type="SAM" id="MobiDB-lite"/>
    </source>
</evidence>
<feature type="coiled-coil region" evidence="1">
    <location>
        <begin position="874"/>
        <end position="901"/>
    </location>
</feature>
<feature type="region of interest" description="Disordered" evidence="2">
    <location>
        <begin position="1144"/>
        <end position="1180"/>
    </location>
</feature>
<organism evidence="3 4">
    <name type="scientific">Elaeis guineensis var. tenera</name>
    <name type="common">Oil palm</name>
    <dbReference type="NCBI Taxonomy" id="51953"/>
    <lineage>
        <taxon>Eukaryota</taxon>
        <taxon>Viridiplantae</taxon>
        <taxon>Streptophyta</taxon>
        <taxon>Embryophyta</taxon>
        <taxon>Tracheophyta</taxon>
        <taxon>Spermatophyta</taxon>
        <taxon>Magnoliopsida</taxon>
        <taxon>Liliopsida</taxon>
        <taxon>Arecaceae</taxon>
        <taxon>Arecoideae</taxon>
        <taxon>Cocoseae</taxon>
        <taxon>Elaeidinae</taxon>
        <taxon>Elaeis</taxon>
    </lineage>
</organism>
<evidence type="ECO:0000313" key="3">
    <source>
        <dbReference type="Proteomes" id="UP000504607"/>
    </source>
</evidence>
<dbReference type="GO" id="GO:0017056">
    <property type="term" value="F:structural constituent of nuclear pore"/>
    <property type="evidence" value="ECO:0007669"/>
    <property type="project" value="InterPro"/>
</dbReference>
<dbReference type="OrthoDB" id="248320at2759"/>
<dbReference type="InParanoid" id="A0A6I9S635"/>
<dbReference type="GO" id="GO:0005634">
    <property type="term" value="C:nucleus"/>
    <property type="evidence" value="ECO:0007669"/>
    <property type="project" value="UniProtKB-SubCell"/>
</dbReference>
<feature type="compositionally biased region" description="Low complexity" evidence="2">
    <location>
        <begin position="1396"/>
        <end position="1405"/>
    </location>
</feature>
<dbReference type="RefSeq" id="XP_010938158.1">
    <property type="nucleotide sequence ID" value="XM_010939856.3"/>
</dbReference>
<feature type="region of interest" description="Disordered" evidence="2">
    <location>
        <begin position="567"/>
        <end position="587"/>
    </location>
</feature>
<reference evidence="4" key="1">
    <citation type="submission" date="2025-08" db="UniProtKB">
        <authorList>
            <consortium name="RefSeq"/>
        </authorList>
    </citation>
    <scope>IDENTIFICATION</scope>
</reference>
<dbReference type="InterPro" id="IPR044694">
    <property type="entry name" value="NUP214"/>
</dbReference>
<dbReference type="PANTHER" id="PTHR34418:SF3">
    <property type="entry name" value="NUCLEAR PORE COMPLEX PROTEIN NUP214"/>
    <property type="match status" value="1"/>
</dbReference>
<protein>
    <submittedName>
        <fullName evidence="4">Nuclear pore complex protein NUP214 isoform X1</fullName>
    </submittedName>
</protein>
<dbReference type="SUPFAM" id="SSF117289">
    <property type="entry name" value="Nucleoporin domain"/>
    <property type="match status" value="1"/>
</dbReference>
<feature type="compositionally biased region" description="Polar residues" evidence="2">
    <location>
        <begin position="572"/>
        <end position="587"/>
    </location>
</feature>
<feature type="compositionally biased region" description="Basic and acidic residues" evidence="2">
    <location>
        <begin position="1027"/>
        <end position="1040"/>
    </location>
</feature>
<accession>A0A6I9S635</accession>